<dbReference type="RefSeq" id="WP_225674642.1">
    <property type="nucleotide sequence ID" value="NZ_JAEDAH010000051.1"/>
</dbReference>
<evidence type="ECO:0008006" key="3">
    <source>
        <dbReference type="Google" id="ProtNLM"/>
    </source>
</evidence>
<name>A0ABS7ZU18_9GAMM</name>
<dbReference type="EMBL" id="JAEDAH010000051">
    <property type="protein sequence ID" value="MCA6064050.1"/>
    <property type="molecule type" value="Genomic_DNA"/>
</dbReference>
<evidence type="ECO:0000313" key="1">
    <source>
        <dbReference type="EMBL" id="MCA6064050.1"/>
    </source>
</evidence>
<keyword evidence="2" id="KW-1185">Reference proteome</keyword>
<dbReference type="Proteomes" id="UP000714380">
    <property type="component" value="Unassembled WGS sequence"/>
</dbReference>
<gene>
    <name evidence="1" type="ORF">I9W95_10570</name>
</gene>
<organism evidence="1 2">
    <name type="scientific">Thalassolituus marinus</name>
    <dbReference type="NCBI Taxonomy" id="671053"/>
    <lineage>
        <taxon>Bacteria</taxon>
        <taxon>Pseudomonadati</taxon>
        <taxon>Pseudomonadota</taxon>
        <taxon>Gammaproteobacteria</taxon>
        <taxon>Oceanospirillales</taxon>
        <taxon>Oceanospirillaceae</taxon>
        <taxon>Thalassolituus</taxon>
    </lineage>
</organism>
<accession>A0ABS7ZU18</accession>
<evidence type="ECO:0000313" key="2">
    <source>
        <dbReference type="Proteomes" id="UP000714380"/>
    </source>
</evidence>
<comment type="caution">
    <text evidence="1">The sequence shown here is derived from an EMBL/GenBank/DDBJ whole genome shotgun (WGS) entry which is preliminary data.</text>
</comment>
<protein>
    <recommendedName>
        <fullName evidence="3">PEGA domain-containing protein</fullName>
    </recommendedName>
</protein>
<proteinExistence type="predicted"/>
<sequence length="201" mass="22183">MHRPLQGFTLGALLLSAATVSAEVREIPPEEMTETYIKDTTVIIQRRKPAEENTSKQTIRVDELDQPYSEGEQTSAALDSLPQTDNYQSEINNAELNAQAAYEFTSRSIDPSQAQREENLRSVMGLAPGTPIDYNNLSFPTDTAIGTIPVGISTEINPGQFEIVIPNTGNYAPQTHTTPNGEYQVNVTQDDITFRINLPNQ</sequence>
<reference evidence="1 2" key="1">
    <citation type="submission" date="2020-12" db="EMBL/GenBank/DDBJ databases">
        <title>Novel Thalassolituus-related marine hydrocarbonoclastic bacteria mediated algae-derived hydrocarbons mineralization in twilight zone of the northern South China Sea.</title>
        <authorList>
            <person name="Dong C."/>
        </authorList>
    </citation>
    <scope>NUCLEOTIDE SEQUENCE [LARGE SCALE GENOMIC DNA]</scope>
    <source>
        <strain evidence="1 2">IMCC1826</strain>
    </source>
</reference>